<sequence>MVVKTICSLLFVASLIFSGWSRAELPQQLNIALSKDSYPYMFVNEHGEIDGLAVEYWREVARRSGVNIDFIVADWPDTIKLLQDGKVHLHGAMARTVQRSSRFNLIDLNVDAFSNVYVRRDLSGVSSITDLQPFVVGVVQDTGHLDALKQHLPDGNFKYFANVTELYAAALAGQVAAFAGLDRLPTQHPRYQELNQIFPLYSRIALRRIELAYALLPEHAQLAEQLQLAVAKLDRSFVNELERRWLGYAADSGTLLLGLSVDNPPYMNVSLQGEAQGLFVDLWRHWSDITGQKIAFVPDTSFNNLQNLAKGRIDAVIGLPDNNMLPESIISAYQIYGFKSEYFTLQQSTFGPLTALSQSKVGVFENAPYLPELRQRYPNTEFIRFRQLSEMLNAVINKKLSGFFAAAAVVPFRLQQLNMTDLFQPQQDTQVVAPIYSLVRSDRPELAEQISKGFTSFSLDKFIQLESKWVSNTSLHYFMQFRKHAPLTTDERTWLTQHQQLRLGILNNWPPMEFIDDGGNAAGVTVDMFKLLSDRLDMSIELVLYTSFEHMLSDLQQQNIDIIANISEQEDRRDFAVFTNEFWSTQWAAISPGAEETITSTRQLNNKKVAVYQDYQLAKHLNSTYPDIKVVPVATLQQGLIMLQKNEVDYVLDSIEAATEMLKQQGHIYMRIQILDDLPSFASLIAVRKDYAPLADILNKGLRSISKEDRQELYQKWFSFQITQGINKEQLNRLMWQIGGAALMLLAFFVLWNLSLRREVRLRRQAEQKMRFMATHDDLTRLPNRSLIRERIEQALLQHARHNELLAILFIDLDGFKDVNDAHGHDAGDELLLKVAAILKDKVRKSDTVARFGGDEFVILLTGLLSRDDAAIVAEKILHQLAQPLTLSMGDVQVGASIGIAIYPDDGTDSAKLLKVADSLMYRIKQQGKNQYCFSRAVFS</sequence>
<dbReference type="SUPFAM" id="SSF53850">
    <property type="entry name" value="Periplasmic binding protein-like II"/>
    <property type="match status" value="3"/>
</dbReference>
<keyword evidence="4" id="KW-1185">Reference proteome</keyword>
<dbReference type="SMART" id="SM00062">
    <property type="entry name" value="PBPb"/>
    <property type="match status" value="3"/>
</dbReference>
<feature type="transmembrane region" description="Helical" evidence="1">
    <location>
        <begin position="734"/>
        <end position="754"/>
    </location>
</feature>
<keyword evidence="1" id="KW-1133">Transmembrane helix</keyword>
<dbReference type="SUPFAM" id="SSF55073">
    <property type="entry name" value="Nucleotide cyclase"/>
    <property type="match status" value="1"/>
</dbReference>
<evidence type="ECO:0000313" key="4">
    <source>
        <dbReference type="Proteomes" id="UP000663814"/>
    </source>
</evidence>
<dbReference type="CDD" id="cd01949">
    <property type="entry name" value="GGDEF"/>
    <property type="match status" value="1"/>
</dbReference>
<dbReference type="SMART" id="SM00267">
    <property type="entry name" value="GGDEF"/>
    <property type="match status" value="1"/>
</dbReference>
<organism evidence="3 4">
    <name type="scientific">Rheinheimera maricola</name>
    <dbReference type="NCBI Taxonomy" id="2793282"/>
    <lineage>
        <taxon>Bacteria</taxon>
        <taxon>Pseudomonadati</taxon>
        <taxon>Pseudomonadota</taxon>
        <taxon>Gammaproteobacteria</taxon>
        <taxon>Chromatiales</taxon>
        <taxon>Chromatiaceae</taxon>
        <taxon>Rheinheimera</taxon>
    </lineage>
</organism>
<gene>
    <name evidence="3" type="ORF">I4W93_014105</name>
</gene>
<dbReference type="PANTHER" id="PTHR46663">
    <property type="entry name" value="DIGUANYLATE CYCLASE DGCT-RELATED"/>
    <property type="match status" value="1"/>
</dbReference>
<dbReference type="Pfam" id="PF00990">
    <property type="entry name" value="GGDEF"/>
    <property type="match status" value="1"/>
</dbReference>
<dbReference type="EMBL" id="JAERPS020000005">
    <property type="protein sequence ID" value="MBZ9612727.1"/>
    <property type="molecule type" value="Genomic_DNA"/>
</dbReference>
<dbReference type="Gene3D" id="3.40.190.10">
    <property type="entry name" value="Periplasmic binding protein-like II"/>
    <property type="match status" value="6"/>
</dbReference>
<protein>
    <submittedName>
        <fullName evidence="3">Transporter substrate-binding domain-containing protein</fullName>
    </submittedName>
</protein>
<dbReference type="NCBIfam" id="TIGR00254">
    <property type="entry name" value="GGDEF"/>
    <property type="match status" value="1"/>
</dbReference>
<dbReference type="Pfam" id="PF00497">
    <property type="entry name" value="SBP_bac_3"/>
    <property type="match status" value="2"/>
</dbReference>
<dbReference type="InterPro" id="IPR001638">
    <property type="entry name" value="Solute-binding_3/MltF_N"/>
</dbReference>
<accession>A0ABS7XB11</accession>
<dbReference type="InterPro" id="IPR043128">
    <property type="entry name" value="Rev_trsase/Diguanyl_cyclase"/>
</dbReference>
<evidence type="ECO:0000256" key="1">
    <source>
        <dbReference type="SAM" id="Phobius"/>
    </source>
</evidence>
<dbReference type="Gene3D" id="3.30.70.270">
    <property type="match status" value="1"/>
</dbReference>
<dbReference type="CDD" id="cd01007">
    <property type="entry name" value="PBP2_BvgS_HisK_like"/>
    <property type="match status" value="1"/>
</dbReference>
<keyword evidence="1" id="KW-0472">Membrane</keyword>
<dbReference type="PANTHER" id="PTHR46663:SF2">
    <property type="entry name" value="GGDEF DOMAIN-CONTAINING PROTEIN"/>
    <property type="match status" value="1"/>
</dbReference>
<evidence type="ECO:0000313" key="3">
    <source>
        <dbReference type="EMBL" id="MBZ9612727.1"/>
    </source>
</evidence>
<proteinExistence type="predicted"/>
<dbReference type="PROSITE" id="PS50887">
    <property type="entry name" value="GGDEF"/>
    <property type="match status" value="1"/>
</dbReference>
<feature type="domain" description="GGDEF" evidence="2">
    <location>
        <begin position="804"/>
        <end position="937"/>
    </location>
</feature>
<name>A0ABS7XB11_9GAMM</name>
<dbReference type="Proteomes" id="UP000663814">
    <property type="component" value="Unassembled WGS sequence"/>
</dbReference>
<dbReference type="InterPro" id="IPR000160">
    <property type="entry name" value="GGDEF_dom"/>
</dbReference>
<dbReference type="InterPro" id="IPR029787">
    <property type="entry name" value="Nucleotide_cyclase"/>
</dbReference>
<dbReference type="RefSeq" id="WP_205313573.1">
    <property type="nucleotide sequence ID" value="NZ_JAERPS020000005.1"/>
</dbReference>
<reference evidence="3 4" key="1">
    <citation type="submission" date="2021-08" db="EMBL/GenBank/DDBJ databases">
        <title>Rheinheimera aquimaris sp. nov., isolated from seawater of the East Sea in Korea.</title>
        <authorList>
            <person name="Kim K.H."/>
            <person name="Wenting R."/>
            <person name="Kim K.R."/>
            <person name="Jeon C.O."/>
        </authorList>
    </citation>
    <scope>NUCLEOTIDE SEQUENCE [LARGE SCALE GENOMIC DNA]</scope>
    <source>
        <strain evidence="3 4">MA-13</strain>
    </source>
</reference>
<evidence type="ECO:0000259" key="2">
    <source>
        <dbReference type="PROSITE" id="PS50887"/>
    </source>
</evidence>
<comment type="caution">
    <text evidence="3">The sequence shown here is derived from an EMBL/GenBank/DDBJ whole genome shotgun (WGS) entry which is preliminary data.</text>
</comment>
<dbReference type="InterPro" id="IPR052163">
    <property type="entry name" value="DGC-Regulatory_Protein"/>
</dbReference>
<keyword evidence="1" id="KW-0812">Transmembrane</keyword>